<dbReference type="SUPFAM" id="SSF160387">
    <property type="entry name" value="NosL/MerB-like"/>
    <property type="match status" value="1"/>
</dbReference>
<dbReference type="EMBL" id="CP047020">
    <property type="protein sequence ID" value="QHA06211.1"/>
    <property type="molecule type" value="Genomic_DNA"/>
</dbReference>
<evidence type="ECO:0000313" key="3">
    <source>
        <dbReference type="EMBL" id="QHA06211.1"/>
    </source>
</evidence>
<sequence>MKRTAVALSAAALLLPLSACGGSAEAGSGSTVTVTVGYQSKTINTVTAGTLLRSLGYFEQQLNSLHDGHTYKVDWQDYATGAPITAQMTAGKIDIGSMGDFPLLLNAARGKQLGRPTHLVSVTGYNLRGGLNTVVTTPGSQLASLKDLKGRKISTSIGSAADGTLVRALQRAGIDPDKDISKLNQQPAVGASALSSGSVDALSQFVAWPGLLVFQSRAKALYDGAQLNLPTFHGVTAREDFTHRHPVVLEAFLKAQAEATDYLNAHPVTAAEKVARATGLPAEVVYLYNGAHGIATFDPAVRPQLVSALKQDVSVLKAAKLTGDIDVDSFVDDQYVKKALGASYAKRLTAPPAPAAGEVWAKGSDKTVSFKSARELLTYVARHQAGIRAAYAPDAITGTLWFADKALWVADGKQLLPFVTPATAQAYLTAHGGARTVSYREALERAS</sequence>
<dbReference type="KEGG" id="sbro:GQF42_25620"/>
<keyword evidence="1" id="KW-0732">Signal</keyword>
<evidence type="ECO:0000259" key="2">
    <source>
        <dbReference type="Pfam" id="PF09084"/>
    </source>
</evidence>
<dbReference type="Gene3D" id="3.40.190.10">
    <property type="entry name" value="Periplasmic binding protein-like II"/>
    <property type="match status" value="2"/>
</dbReference>
<feature type="chain" id="PRO_5026255363" evidence="1">
    <location>
        <begin position="27"/>
        <end position="447"/>
    </location>
</feature>
<reference evidence="3 4" key="1">
    <citation type="submission" date="2019-12" db="EMBL/GenBank/DDBJ databases">
        <title>Streptomyces sp. strain T44 isolated from rhizosphere soil of Broussonetia papyrifera.</title>
        <authorList>
            <person name="Mo P."/>
        </authorList>
    </citation>
    <scope>NUCLEOTIDE SEQUENCE [LARGE SCALE GENOMIC DNA]</scope>
    <source>
        <strain evidence="3 4">T44</strain>
    </source>
</reference>
<protein>
    <submittedName>
        <fullName evidence="3">PhnD/SsuA/transferrin family substrate-binding protein</fullName>
    </submittedName>
</protein>
<accession>A0A6I6N6X4</accession>
<feature type="signal peptide" evidence="1">
    <location>
        <begin position="1"/>
        <end position="26"/>
    </location>
</feature>
<organism evidence="3 4">
    <name type="scientific">Streptomyces broussonetiae</name>
    <dbReference type="NCBI Taxonomy" id="2686304"/>
    <lineage>
        <taxon>Bacteria</taxon>
        <taxon>Bacillati</taxon>
        <taxon>Actinomycetota</taxon>
        <taxon>Actinomycetes</taxon>
        <taxon>Kitasatosporales</taxon>
        <taxon>Streptomycetaceae</taxon>
        <taxon>Streptomyces</taxon>
    </lineage>
</organism>
<dbReference type="RefSeq" id="WP_158923641.1">
    <property type="nucleotide sequence ID" value="NZ_CP047020.1"/>
</dbReference>
<evidence type="ECO:0000313" key="4">
    <source>
        <dbReference type="Proteomes" id="UP000436138"/>
    </source>
</evidence>
<proteinExistence type="predicted"/>
<dbReference type="PANTHER" id="PTHR30024">
    <property type="entry name" value="ALIPHATIC SULFONATES-BINDING PROTEIN-RELATED"/>
    <property type="match status" value="1"/>
</dbReference>
<name>A0A6I6N6X4_9ACTN</name>
<dbReference type="Pfam" id="PF09084">
    <property type="entry name" value="NMT1"/>
    <property type="match status" value="1"/>
</dbReference>
<feature type="domain" description="SsuA/THI5-like" evidence="2">
    <location>
        <begin position="82"/>
        <end position="270"/>
    </location>
</feature>
<gene>
    <name evidence="3" type="ORF">GQF42_25620</name>
</gene>
<dbReference type="PANTHER" id="PTHR30024:SF45">
    <property type="entry name" value="ABC TRANSPORTER SUBSTRATE-BINDING PROTEIN"/>
    <property type="match status" value="1"/>
</dbReference>
<dbReference type="SUPFAM" id="SSF53850">
    <property type="entry name" value="Periplasmic binding protein-like II"/>
    <property type="match status" value="1"/>
</dbReference>
<dbReference type="Proteomes" id="UP000436138">
    <property type="component" value="Chromosome"/>
</dbReference>
<dbReference type="AlphaFoldDB" id="A0A6I6N6X4"/>
<evidence type="ECO:0000256" key="1">
    <source>
        <dbReference type="SAM" id="SignalP"/>
    </source>
</evidence>
<dbReference type="InterPro" id="IPR015168">
    <property type="entry name" value="SsuA/THI5"/>
</dbReference>
<keyword evidence="4" id="KW-1185">Reference proteome</keyword>